<feature type="transmembrane region" description="Helical" evidence="2">
    <location>
        <begin position="84"/>
        <end position="115"/>
    </location>
</feature>
<dbReference type="EMBL" id="QGNW01000002">
    <property type="protein sequence ID" value="RVX22891.1"/>
    <property type="molecule type" value="Genomic_DNA"/>
</dbReference>
<organism evidence="3 4">
    <name type="scientific">Vitis vinifera</name>
    <name type="common">Grape</name>
    <dbReference type="NCBI Taxonomy" id="29760"/>
    <lineage>
        <taxon>Eukaryota</taxon>
        <taxon>Viridiplantae</taxon>
        <taxon>Streptophyta</taxon>
        <taxon>Embryophyta</taxon>
        <taxon>Tracheophyta</taxon>
        <taxon>Spermatophyta</taxon>
        <taxon>Magnoliopsida</taxon>
        <taxon>eudicotyledons</taxon>
        <taxon>Gunneridae</taxon>
        <taxon>Pentapetalae</taxon>
        <taxon>rosids</taxon>
        <taxon>Vitales</taxon>
        <taxon>Vitaceae</taxon>
        <taxon>Viteae</taxon>
        <taxon>Vitis</taxon>
    </lineage>
</organism>
<dbReference type="AlphaFoldDB" id="A0A438KNW4"/>
<evidence type="ECO:0000313" key="3">
    <source>
        <dbReference type="EMBL" id="RVX22891.1"/>
    </source>
</evidence>
<evidence type="ECO:0000256" key="1">
    <source>
        <dbReference type="SAM" id="MobiDB-lite"/>
    </source>
</evidence>
<keyword evidence="2" id="KW-0472">Membrane</keyword>
<keyword evidence="2" id="KW-1133">Transmembrane helix</keyword>
<dbReference type="Gene3D" id="1.20.1250.20">
    <property type="entry name" value="MFS general substrate transporter like domains"/>
    <property type="match status" value="1"/>
</dbReference>
<gene>
    <name evidence="3" type="primary">NPF2.3</name>
    <name evidence="3" type="ORF">CK203_008148</name>
</gene>
<dbReference type="InterPro" id="IPR036259">
    <property type="entry name" value="MFS_trans_sf"/>
</dbReference>
<proteinExistence type="predicted"/>
<comment type="caution">
    <text evidence="3">The sequence shown here is derived from an EMBL/GenBank/DDBJ whole genome shotgun (WGS) entry which is preliminary data.</text>
</comment>
<accession>A0A438KNW4</accession>
<evidence type="ECO:0000256" key="2">
    <source>
        <dbReference type="SAM" id="Phobius"/>
    </source>
</evidence>
<evidence type="ECO:0000313" key="4">
    <source>
        <dbReference type="Proteomes" id="UP000288805"/>
    </source>
</evidence>
<feature type="transmembrane region" description="Helical" evidence="2">
    <location>
        <begin position="35"/>
        <end position="64"/>
    </location>
</feature>
<protein>
    <submittedName>
        <fullName evidence="3">Protein NRT1/ PTR family 2.3</fullName>
    </submittedName>
</protein>
<dbReference type="Proteomes" id="UP000288805">
    <property type="component" value="Unassembled WGS sequence"/>
</dbReference>
<sequence>MAAADLQNPDCTAQPSLSGDRESQISDSGSTKGGWITFLFIAGALTGLTLAAGGWGANLIVYLIEEFSVKRIDAAQISNVVRIVGAIAADCFFGSFCIIALCSCISLLVINYAFISVLFFTPFFP</sequence>
<name>A0A438KNW4_VITVI</name>
<feature type="region of interest" description="Disordered" evidence="1">
    <location>
        <begin position="1"/>
        <end position="31"/>
    </location>
</feature>
<keyword evidence="2" id="KW-0812">Transmembrane</keyword>
<reference evidence="3 4" key="1">
    <citation type="journal article" date="2018" name="PLoS Genet.">
        <title>Population sequencing reveals clonal diversity and ancestral inbreeding in the grapevine cultivar Chardonnay.</title>
        <authorList>
            <person name="Roach M.J."/>
            <person name="Johnson D.L."/>
            <person name="Bohlmann J."/>
            <person name="van Vuuren H.J."/>
            <person name="Jones S.J."/>
            <person name="Pretorius I.S."/>
            <person name="Schmidt S.A."/>
            <person name="Borneman A.R."/>
        </authorList>
    </citation>
    <scope>NUCLEOTIDE SEQUENCE [LARGE SCALE GENOMIC DNA]</scope>
    <source>
        <strain evidence="4">cv. Chardonnay</strain>
        <tissue evidence="3">Leaf</tissue>
    </source>
</reference>